<reference evidence="3" key="2">
    <citation type="submission" date="2025-08" db="UniProtKB">
        <authorList>
            <consortium name="Ensembl"/>
        </authorList>
    </citation>
    <scope>IDENTIFICATION</scope>
</reference>
<evidence type="ECO:0000313" key="4">
    <source>
        <dbReference type="Proteomes" id="UP000694412"/>
    </source>
</evidence>
<dbReference type="Ensembl" id="ENSCJPT00005017949.1">
    <property type="protein sequence ID" value="ENSCJPP00005012387.1"/>
    <property type="gene ID" value="ENSCJPG00005010531.1"/>
</dbReference>
<dbReference type="GO" id="GO:0007144">
    <property type="term" value="P:female meiosis I"/>
    <property type="evidence" value="ECO:0007669"/>
    <property type="project" value="TreeGrafter"/>
</dbReference>
<feature type="coiled-coil region" evidence="1">
    <location>
        <begin position="680"/>
        <end position="707"/>
    </location>
</feature>
<evidence type="ECO:0000313" key="3">
    <source>
        <dbReference type="Ensembl" id="ENSCJPP00005012387.1"/>
    </source>
</evidence>
<keyword evidence="4" id="KW-1185">Reference proteome</keyword>
<sequence length="892" mass="99934">MVKPATTRSHYKSQVNSKKQRMDTQLISPLFGAITSPSPPLESSCLRSDCSAHGEVVGTKTPFQDCTETRAQINLSYSGNGPDMVGLVSSILEEPNKVEPATDWNSLSRLFPPTWASDLGNNGEFSGLSFEHTVGNEDLMCVQSCYQEQLLQSHNMEVLHRGVEDLYLIKSWLSPSDPCTNPANALKNGYPENSSLENNNSILQVGCAFQGADCDQHWSSYEQLSLNEDSEKTGPSFSTSSQNRIKDGTIVQKGCWRTERARGSMMKNGVYEQTKHSPGLSNQSVGDSWDEVSQNSHFFSKSYENLTAAQKSQSSARPSLSFFSQPTEESCSGVTNGKPQETHVQNDHRSFTLGDVFNNNNHNECKNHVSPEECSHRTSEFDLSVKNIQNGNYLLYRGHMRLDGKSASPTVASDVVFGKEVVMSTQSSPGAATTSGGSSPHHPMTHSSYYSQTSPVLPLGKDRRLQISSNTSNNLRVSHFISDIRKQMNPFGHSQCDSLTSKEWQQCKLPVNFPSSWLTQHSALSKDPGMCHRFQNRQTQENSNKDVRRSRRNWIPHFEYATPNCQQFNMLQKSHEQNGSIVSDFINPSFLPSFPFMSDFKQTPSFSPFNHYLFSLAKNFSFPPSPFPFSELIDLLHYDDFNHLNPFITDLFCGDITAPYITFPMPFNKCRPPRSRSGPANELHTQLEECYEQWRALEKERKKTEADLARSFQGRCLSSSNTAPVSQLPANPSRVDRLIADQLREQARMLTLLGRMEMLFGVPAHSNVSAALKHHMEAIHVTQARRKDEIVNAVNPQRQGVLRYSNEKDVLALAAAIRELAASTRRARTALWCALQMALPKPSPSNLVKREAEGTSQELCTADTSTRGSDSMEYDSTRSREEKPKEPMRILE</sequence>
<feature type="region of interest" description="Disordered" evidence="2">
    <location>
        <begin position="1"/>
        <end position="22"/>
    </location>
</feature>
<dbReference type="Pfam" id="PF15189">
    <property type="entry name" value="MEIOC"/>
    <property type="match status" value="1"/>
</dbReference>
<feature type="compositionally biased region" description="Low complexity" evidence="2">
    <location>
        <begin position="426"/>
        <end position="440"/>
    </location>
</feature>
<gene>
    <name evidence="3" type="primary">LOC107308853</name>
</gene>
<proteinExistence type="predicted"/>
<dbReference type="GO" id="GO:0005634">
    <property type="term" value="C:nucleus"/>
    <property type="evidence" value="ECO:0007669"/>
    <property type="project" value="TreeGrafter"/>
</dbReference>
<feature type="region of interest" description="Disordered" evidence="2">
    <location>
        <begin position="842"/>
        <end position="892"/>
    </location>
</feature>
<protein>
    <submittedName>
        <fullName evidence="3">Uncharacterized LOC107308853</fullName>
    </submittedName>
</protein>
<dbReference type="PANTHER" id="PTHR33861">
    <property type="entry name" value="PROTEIN CBG18333"/>
    <property type="match status" value="1"/>
</dbReference>
<dbReference type="GO" id="GO:0048255">
    <property type="term" value="P:mRNA stabilization"/>
    <property type="evidence" value="ECO:0007669"/>
    <property type="project" value="TreeGrafter"/>
</dbReference>
<feature type="region of interest" description="Disordered" evidence="2">
    <location>
        <begin position="310"/>
        <end position="342"/>
    </location>
</feature>
<dbReference type="GO" id="GO:0005737">
    <property type="term" value="C:cytoplasm"/>
    <property type="evidence" value="ECO:0007669"/>
    <property type="project" value="TreeGrafter"/>
</dbReference>
<feature type="region of interest" description="Disordered" evidence="2">
    <location>
        <begin position="426"/>
        <end position="455"/>
    </location>
</feature>
<feature type="compositionally biased region" description="Polar residues" evidence="2">
    <location>
        <begin position="445"/>
        <end position="455"/>
    </location>
</feature>
<dbReference type="GeneID" id="107308853"/>
<accession>A0A8C2TFX2</accession>
<dbReference type="AlphaFoldDB" id="A0A8C2TFX2"/>
<keyword evidence="1" id="KW-0175">Coiled coil</keyword>
<organism evidence="3 4">
    <name type="scientific">Coturnix japonica</name>
    <name type="common">Japanese quail</name>
    <name type="synonym">Coturnix coturnix japonica</name>
    <dbReference type="NCBI Taxonomy" id="93934"/>
    <lineage>
        <taxon>Eukaryota</taxon>
        <taxon>Metazoa</taxon>
        <taxon>Chordata</taxon>
        <taxon>Craniata</taxon>
        <taxon>Vertebrata</taxon>
        <taxon>Euteleostomi</taxon>
        <taxon>Archelosauria</taxon>
        <taxon>Archosauria</taxon>
        <taxon>Dinosauria</taxon>
        <taxon>Saurischia</taxon>
        <taxon>Theropoda</taxon>
        <taxon>Coelurosauria</taxon>
        <taxon>Aves</taxon>
        <taxon>Neognathae</taxon>
        <taxon>Galloanserae</taxon>
        <taxon>Galliformes</taxon>
        <taxon>Phasianidae</taxon>
        <taxon>Perdicinae</taxon>
        <taxon>Coturnix</taxon>
    </lineage>
</organism>
<dbReference type="InterPro" id="IPR027963">
    <property type="entry name" value="MEIOC"/>
</dbReference>
<dbReference type="Proteomes" id="UP000694412">
    <property type="component" value="Chromosome 2"/>
</dbReference>
<reference evidence="3" key="1">
    <citation type="submission" date="2015-11" db="EMBL/GenBank/DDBJ databases">
        <authorList>
            <consortium name="International Coturnix japonica Genome Analysis Consortium"/>
            <person name="Warren W."/>
            <person name="Burt D.W."/>
            <person name="Antin P.B."/>
            <person name="Lanford R."/>
            <person name="Gros J."/>
            <person name="Wilson R.K."/>
        </authorList>
    </citation>
    <scope>NUCLEOTIDE SEQUENCE [LARGE SCALE GENOMIC DNA]</scope>
</reference>
<name>A0A8C2TFX2_COTJA</name>
<feature type="compositionally biased region" description="Polar residues" evidence="2">
    <location>
        <begin position="310"/>
        <end position="339"/>
    </location>
</feature>
<dbReference type="GeneTree" id="ENSGT00390000003267"/>
<evidence type="ECO:0000256" key="2">
    <source>
        <dbReference type="SAM" id="MobiDB-lite"/>
    </source>
</evidence>
<dbReference type="GO" id="GO:0007141">
    <property type="term" value="P:male meiosis I"/>
    <property type="evidence" value="ECO:0007669"/>
    <property type="project" value="TreeGrafter"/>
</dbReference>
<dbReference type="OrthoDB" id="5978002at2759"/>
<dbReference type="PANTHER" id="PTHR33861:SF4">
    <property type="entry name" value="MEIOSIS-SPECIFIC COILED-COIL DOMAIN-CONTAINING PROTEIN MEIOC"/>
    <property type="match status" value="1"/>
</dbReference>
<feature type="compositionally biased region" description="Basic and acidic residues" evidence="2">
    <location>
        <begin position="875"/>
        <end position="892"/>
    </location>
</feature>
<dbReference type="KEGG" id="cjo:107308853"/>
<dbReference type="RefSeq" id="XP_015708518.1">
    <property type="nucleotide sequence ID" value="XM_015853032.2"/>
</dbReference>
<evidence type="ECO:0000256" key="1">
    <source>
        <dbReference type="SAM" id="Coils"/>
    </source>
</evidence>
<reference evidence="3" key="3">
    <citation type="submission" date="2025-09" db="UniProtKB">
        <authorList>
            <consortium name="Ensembl"/>
        </authorList>
    </citation>
    <scope>IDENTIFICATION</scope>
</reference>
<dbReference type="RefSeq" id="XP_015708520.1">
    <property type="nucleotide sequence ID" value="XM_015853034.2"/>
</dbReference>
<feature type="compositionally biased region" description="Polar residues" evidence="2">
    <location>
        <begin position="854"/>
        <end position="869"/>
    </location>
</feature>